<reference evidence="4 6" key="1">
    <citation type="submission" date="2014-11" db="EMBL/GenBank/DDBJ databases">
        <title>Genome sequence of Pseudomonas tuomuerensis JCM 14085.</title>
        <authorList>
            <person name="Shin S.-K."/>
            <person name="Yi H."/>
        </authorList>
    </citation>
    <scope>NUCLEOTIDE SEQUENCE [LARGE SCALE GENOMIC DNA]</scope>
    <source>
        <strain evidence="4 6">JCM 14085</strain>
    </source>
</reference>
<reference evidence="5 7" key="2">
    <citation type="submission" date="2017-01" db="EMBL/GenBank/DDBJ databases">
        <authorList>
            <person name="Mah S.A."/>
            <person name="Swanson W.J."/>
            <person name="Moy G.W."/>
            <person name="Vacquier V.D."/>
        </authorList>
    </citation>
    <scope>NUCLEOTIDE SEQUENCE [LARGE SCALE GENOMIC DNA]</scope>
    <source>
        <strain evidence="5 7">ATCC 29606</strain>
    </source>
</reference>
<dbReference type="AlphaFoldDB" id="A0A0B3BIT6"/>
<dbReference type="Gene3D" id="3.40.630.30">
    <property type="match status" value="1"/>
</dbReference>
<name>A0A0B3BIT6_9PSED</name>
<proteinExistence type="predicted"/>
<evidence type="ECO:0000313" key="6">
    <source>
        <dbReference type="Proteomes" id="UP000030980"/>
    </source>
</evidence>
<dbReference type="Pfam" id="PF00583">
    <property type="entry name" value="Acetyltransf_1"/>
    <property type="match status" value="1"/>
</dbReference>
<protein>
    <submittedName>
        <fullName evidence="4">Acetyltransferase</fullName>
    </submittedName>
    <submittedName>
        <fullName evidence="5">Ribosomal protein S18 acetylase RimI</fullName>
    </submittedName>
</protein>
<dbReference type="STRING" id="706570.PT85_09280"/>
<dbReference type="EMBL" id="FTMC01000001">
    <property type="protein sequence ID" value="SIP88474.1"/>
    <property type="molecule type" value="Genomic_DNA"/>
</dbReference>
<dbReference type="Proteomes" id="UP000186079">
    <property type="component" value="Unassembled WGS sequence"/>
</dbReference>
<evidence type="ECO:0000259" key="3">
    <source>
        <dbReference type="PROSITE" id="PS51186"/>
    </source>
</evidence>
<dbReference type="RefSeq" id="WP_027591060.1">
    <property type="nucleotide sequence ID" value="NZ_FMUP01000002.1"/>
</dbReference>
<dbReference type="CDD" id="cd04301">
    <property type="entry name" value="NAT_SF"/>
    <property type="match status" value="1"/>
</dbReference>
<evidence type="ECO:0000313" key="5">
    <source>
        <dbReference type="EMBL" id="SIP88474.1"/>
    </source>
</evidence>
<dbReference type="EMBL" id="JTAK01000004">
    <property type="protein sequence ID" value="KHO64398.1"/>
    <property type="molecule type" value="Genomic_DNA"/>
</dbReference>
<evidence type="ECO:0000256" key="1">
    <source>
        <dbReference type="ARBA" id="ARBA00022679"/>
    </source>
</evidence>
<organism evidence="4 6">
    <name type="scientific">Pseudomonas flexibilis</name>
    <dbReference type="NCBI Taxonomy" id="706570"/>
    <lineage>
        <taxon>Bacteria</taxon>
        <taxon>Pseudomonadati</taxon>
        <taxon>Pseudomonadota</taxon>
        <taxon>Gammaproteobacteria</taxon>
        <taxon>Pseudomonadales</taxon>
        <taxon>Pseudomonadaceae</taxon>
        <taxon>Pseudomonas</taxon>
    </lineage>
</organism>
<dbReference type="InterPro" id="IPR000182">
    <property type="entry name" value="GNAT_dom"/>
</dbReference>
<keyword evidence="5" id="KW-0689">Ribosomal protein</keyword>
<dbReference type="GO" id="GO:0016747">
    <property type="term" value="F:acyltransferase activity, transferring groups other than amino-acyl groups"/>
    <property type="evidence" value="ECO:0007669"/>
    <property type="project" value="InterPro"/>
</dbReference>
<keyword evidence="2" id="KW-0012">Acyltransferase</keyword>
<dbReference type="InterPro" id="IPR050832">
    <property type="entry name" value="Bact_Acetyltransf"/>
</dbReference>
<feature type="domain" description="N-acetyltransferase" evidence="3">
    <location>
        <begin position="5"/>
        <end position="145"/>
    </location>
</feature>
<evidence type="ECO:0000313" key="7">
    <source>
        <dbReference type="Proteomes" id="UP000186079"/>
    </source>
</evidence>
<keyword evidence="1 4" id="KW-0808">Transferase</keyword>
<evidence type="ECO:0000313" key="4">
    <source>
        <dbReference type="EMBL" id="KHO64398.1"/>
    </source>
</evidence>
<keyword evidence="5" id="KW-0687">Ribonucleoprotein</keyword>
<dbReference type="PANTHER" id="PTHR43877">
    <property type="entry name" value="AMINOALKYLPHOSPHONATE N-ACETYLTRANSFERASE-RELATED-RELATED"/>
    <property type="match status" value="1"/>
</dbReference>
<dbReference type="Proteomes" id="UP000030980">
    <property type="component" value="Unassembled WGS sequence"/>
</dbReference>
<dbReference type="GO" id="GO:0005840">
    <property type="term" value="C:ribosome"/>
    <property type="evidence" value="ECO:0007669"/>
    <property type="project" value="UniProtKB-KW"/>
</dbReference>
<dbReference type="InterPro" id="IPR016181">
    <property type="entry name" value="Acyl_CoA_acyltransferase"/>
</dbReference>
<dbReference type="SUPFAM" id="SSF55729">
    <property type="entry name" value="Acyl-CoA N-acyltransferases (Nat)"/>
    <property type="match status" value="1"/>
</dbReference>
<accession>A0A0B3BIT6</accession>
<gene>
    <name evidence="4" type="ORF">PT85_09280</name>
    <name evidence="5" type="ORF">SAMN05421672_101175</name>
</gene>
<sequence>MPTFGHMREIVTTDHAALLALWLRTPGIQVRDEDAYAPFCAYLARNPGLSLLIEADGQPIACLMAGHDGRRGYLQHLLVDEAWRGRGLATRLLDEALRRLAVLGIHKSHVFVLRDAPDALAFWRGRGGWGERQDIEVFSTRAVGA</sequence>
<dbReference type="PROSITE" id="PS51186">
    <property type="entry name" value="GNAT"/>
    <property type="match status" value="1"/>
</dbReference>
<keyword evidence="6" id="KW-1185">Reference proteome</keyword>
<evidence type="ECO:0000256" key="2">
    <source>
        <dbReference type="ARBA" id="ARBA00023315"/>
    </source>
</evidence>